<reference evidence="12 13" key="1">
    <citation type="submission" date="2019-10" db="EMBL/GenBank/DDBJ databases">
        <title>Assembly and Annotation for the nematode Trichostrongylus colubriformis.</title>
        <authorList>
            <person name="Martin J."/>
        </authorList>
    </citation>
    <scope>NUCLEOTIDE SEQUENCE [LARGE SCALE GENOMIC DNA]</scope>
    <source>
        <strain evidence="12">G859</strain>
        <tissue evidence="12">Whole worm</tissue>
    </source>
</reference>
<dbReference type="SUPFAM" id="SSF53822">
    <property type="entry name" value="Periplasmic binding protein-like I"/>
    <property type="match status" value="1"/>
</dbReference>
<dbReference type="CDD" id="cd06352">
    <property type="entry name" value="PBP1_NPR_GC-like"/>
    <property type="match status" value="1"/>
</dbReference>
<dbReference type="InterPro" id="IPR001245">
    <property type="entry name" value="Ser-Thr/Tyr_kinase_cat_dom"/>
</dbReference>
<evidence type="ECO:0000313" key="12">
    <source>
        <dbReference type="EMBL" id="KAK5968991.1"/>
    </source>
</evidence>
<name>A0AAN8EVE3_TRICO</name>
<keyword evidence="13" id="KW-1185">Reference proteome</keyword>
<keyword evidence="9" id="KW-0141">cGMP biosynthesis</keyword>
<dbReference type="GO" id="GO:0007168">
    <property type="term" value="P:receptor guanylyl cyclase signaling pathway"/>
    <property type="evidence" value="ECO:0007669"/>
    <property type="project" value="TreeGrafter"/>
</dbReference>
<comment type="subcellular location">
    <subcellularLocation>
        <location evidence="2">Membrane</location>
    </subcellularLocation>
</comment>
<sequence length="490" mass="55299">MADSSPATTPLAGGKERAIWVDVKPQNDGRDEEARKAFGQTLVISDHMGTGADTDGYKNFSQLVISRMKEAPFYCTDDCRGEQYSAASVYAGQLHDAFYTYARALNASLQTNPDAYRNGSQLLDNIVMSFQGISGLVEISKNGTRKPLFYLDGLDSAGVQVIYGTVAVDGYKGVYKPLYTNEAQIWWSRAGIRPLAIPRCGFSGTQCPLTFAEQYLVWIIVGSLLILAVITIIIISVCYMIHLKRKEAERLNQMWRIPFLSLESLTKQKSEHSRRSLQSGTGSTSTKITMENVTETRNFVYFMYQNECVAAMKHEVRVPLESQDCLEMRKMRELENDNLNRFLGLCLDGPQLLSIWRYCSRRSLNDVITKGSMSMDNVFVYSLVRDIANGLAFIQHSFLEYHGFLTSKCCLVDDRWQAKVSSYGLRKWRICDKRLPQDLLWTAPEVLRKDDLIGSQEADIYSFAIICAQLITKTSAWDVDNQMEDASGLI</sequence>
<keyword evidence="7 10" id="KW-0472">Membrane</keyword>
<dbReference type="Pfam" id="PF07714">
    <property type="entry name" value="PK_Tyr_Ser-Thr"/>
    <property type="match status" value="1"/>
</dbReference>
<comment type="caution">
    <text evidence="12">The sequence shown here is derived from an EMBL/GenBank/DDBJ whole genome shotgun (WGS) entry which is preliminary data.</text>
</comment>
<dbReference type="AlphaFoldDB" id="A0AAN8EVE3"/>
<evidence type="ECO:0000256" key="6">
    <source>
        <dbReference type="ARBA" id="ARBA00022989"/>
    </source>
</evidence>
<dbReference type="GO" id="GO:0004016">
    <property type="term" value="F:adenylate cyclase activity"/>
    <property type="evidence" value="ECO:0007669"/>
    <property type="project" value="TreeGrafter"/>
</dbReference>
<dbReference type="GO" id="GO:0004383">
    <property type="term" value="F:guanylate cyclase activity"/>
    <property type="evidence" value="ECO:0007669"/>
    <property type="project" value="UniProtKB-EC"/>
</dbReference>
<evidence type="ECO:0000313" key="13">
    <source>
        <dbReference type="Proteomes" id="UP001331761"/>
    </source>
</evidence>
<dbReference type="GO" id="GO:0004672">
    <property type="term" value="F:protein kinase activity"/>
    <property type="evidence" value="ECO:0007669"/>
    <property type="project" value="InterPro"/>
</dbReference>
<evidence type="ECO:0000259" key="11">
    <source>
        <dbReference type="PROSITE" id="PS50011"/>
    </source>
</evidence>
<evidence type="ECO:0000256" key="2">
    <source>
        <dbReference type="ARBA" id="ARBA00004370"/>
    </source>
</evidence>
<evidence type="ECO:0000256" key="8">
    <source>
        <dbReference type="ARBA" id="ARBA00023239"/>
    </source>
</evidence>
<keyword evidence="8" id="KW-0456">Lyase</keyword>
<dbReference type="Gene3D" id="1.10.510.10">
    <property type="entry name" value="Transferase(Phosphotransferase) domain 1"/>
    <property type="match status" value="1"/>
</dbReference>
<feature type="transmembrane region" description="Helical" evidence="10">
    <location>
        <begin position="215"/>
        <end position="241"/>
    </location>
</feature>
<keyword evidence="5" id="KW-0547">Nucleotide-binding</keyword>
<dbReference type="EC" id="4.6.1.2" evidence="3"/>
<evidence type="ECO:0000256" key="4">
    <source>
        <dbReference type="ARBA" id="ARBA00022692"/>
    </source>
</evidence>
<dbReference type="GO" id="GO:0005524">
    <property type="term" value="F:ATP binding"/>
    <property type="evidence" value="ECO:0007669"/>
    <property type="project" value="InterPro"/>
</dbReference>
<dbReference type="PANTHER" id="PTHR11920">
    <property type="entry name" value="GUANYLYL CYCLASE"/>
    <property type="match status" value="1"/>
</dbReference>
<dbReference type="SUPFAM" id="SSF56112">
    <property type="entry name" value="Protein kinase-like (PK-like)"/>
    <property type="match status" value="1"/>
</dbReference>
<proteinExistence type="predicted"/>
<feature type="domain" description="Protein kinase" evidence="11">
    <location>
        <begin position="273"/>
        <end position="490"/>
    </location>
</feature>
<dbReference type="InterPro" id="IPR050401">
    <property type="entry name" value="Cyclic_nucleotide_synthase"/>
</dbReference>
<evidence type="ECO:0000256" key="3">
    <source>
        <dbReference type="ARBA" id="ARBA00012202"/>
    </source>
</evidence>
<dbReference type="Gene3D" id="3.40.50.2300">
    <property type="match status" value="1"/>
</dbReference>
<evidence type="ECO:0000256" key="9">
    <source>
        <dbReference type="ARBA" id="ARBA00023293"/>
    </source>
</evidence>
<protein>
    <recommendedName>
        <fullName evidence="3">guanylate cyclase</fullName>
        <ecNumber evidence="3">4.6.1.2</ecNumber>
    </recommendedName>
</protein>
<dbReference type="EMBL" id="WIXE01020739">
    <property type="protein sequence ID" value="KAK5968991.1"/>
    <property type="molecule type" value="Genomic_DNA"/>
</dbReference>
<evidence type="ECO:0000256" key="5">
    <source>
        <dbReference type="ARBA" id="ARBA00022741"/>
    </source>
</evidence>
<dbReference type="GO" id="GO:0001653">
    <property type="term" value="F:peptide receptor activity"/>
    <property type="evidence" value="ECO:0007669"/>
    <property type="project" value="TreeGrafter"/>
</dbReference>
<dbReference type="GO" id="GO:0005886">
    <property type="term" value="C:plasma membrane"/>
    <property type="evidence" value="ECO:0007669"/>
    <property type="project" value="TreeGrafter"/>
</dbReference>
<keyword evidence="4 10" id="KW-0812">Transmembrane</keyword>
<evidence type="ECO:0000256" key="10">
    <source>
        <dbReference type="SAM" id="Phobius"/>
    </source>
</evidence>
<accession>A0AAN8EVE3</accession>
<comment type="catalytic activity">
    <reaction evidence="1">
        <text>GTP = 3',5'-cyclic GMP + diphosphate</text>
        <dbReference type="Rhea" id="RHEA:13665"/>
        <dbReference type="ChEBI" id="CHEBI:33019"/>
        <dbReference type="ChEBI" id="CHEBI:37565"/>
        <dbReference type="ChEBI" id="CHEBI:57746"/>
        <dbReference type="EC" id="4.6.1.2"/>
    </reaction>
</comment>
<dbReference type="Proteomes" id="UP001331761">
    <property type="component" value="Unassembled WGS sequence"/>
</dbReference>
<dbReference type="InterPro" id="IPR000719">
    <property type="entry name" value="Prot_kinase_dom"/>
</dbReference>
<evidence type="ECO:0000256" key="7">
    <source>
        <dbReference type="ARBA" id="ARBA00023136"/>
    </source>
</evidence>
<dbReference type="PANTHER" id="PTHR11920:SF495">
    <property type="entry name" value="RECEPTOR-TYPE GUANYLATE CYCLASE GCY-7"/>
    <property type="match status" value="1"/>
</dbReference>
<evidence type="ECO:0000256" key="1">
    <source>
        <dbReference type="ARBA" id="ARBA00001436"/>
    </source>
</evidence>
<keyword evidence="6 10" id="KW-1133">Transmembrane helix</keyword>
<organism evidence="12 13">
    <name type="scientific">Trichostrongylus colubriformis</name>
    <name type="common">Black scour worm</name>
    <dbReference type="NCBI Taxonomy" id="6319"/>
    <lineage>
        <taxon>Eukaryota</taxon>
        <taxon>Metazoa</taxon>
        <taxon>Ecdysozoa</taxon>
        <taxon>Nematoda</taxon>
        <taxon>Chromadorea</taxon>
        <taxon>Rhabditida</taxon>
        <taxon>Rhabditina</taxon>
        <taxon>Rhabditomorpha</taxon>
        <taxon>Strongyloidea</taxon>
        <taxon>Trichostrongylidae</taxon>
        <taxon>Trichostrongylus</taxon>
    </lineage>
</organism>
<dbReference type="InterPro" id="IPR001828">
    <property type="entry name" value="ANF_lig-bd_rcpt"/>
</dbReference>
<gene>
    <name evidence="12" type="ORF">GCK32_010135</name>
</gene>
<dbReference type="InterPro" id="IPR011009">
    <property type="entry name" value="Kinase-like_dom_sf"/>
</dbReference>
<dbReference type="InterPro" id="IPR028082">
    <property type="entry name" value="Peripla_BP_I"/>
</dbReference>
<dbReference type="Pfam" id="PF01094">
    <property type="entry name" value="ANF_receptor"/>
    <property type="match status" value="1"/>
</dbReference>
<dbReference type="PROSITE" id="PS50011">
    <property type="entry name" value="PROTEIN_KINASE_DOM"/>
    <property type="match status" value="1"/>
</dbReference>